<name>A0A2S7IKW0_9BACT</name>
<dbReference type="RefSeq" id="WP_104709572.1">
    <property type="nucleotide sequence ID" value="NZ_PTRA01000001.1"/>
</dbReference>
<proteinExistence type="predicted"/>
<dbReference type="OrthoDB" id="9771783at2"/>
<reference evidence="3" key="1">
    <citation type="submission" date="2018-02" db="EMBL/GenBank/DDBJ databases">
        <title>Genome sequencing of Solimonas sp. HR-BB.</title>
        <authorList>
            <person name="Lee Y."/>
            <person name="Jeon C.O."/>
        </authorList>
    </citation>
    <scope>NUCLEOTIDE SEQUENCE [LARGE SCALE GENOMIC DNA]</scope>
    <source>
        <strain evidence="3">HR-U</strain>
    </source>
</reference>
<accession>A0A2S7IKW0</accession>
<evidence type="ECO:0000313" key="3">
    <source>
        <dbReference type="Proteomes" id="UP000239590"/>
    </source>
</evidence>
<feature type="transmembrane region" description="Helical" evidence="1">
    <location>
        <begin position="12"/>
        <end position="36"/>
    </location>
</feature>
<sequence>MDLPKKTTRKKKTLIIVMSILALLIIARIALPYVVLHYANKTLSTMNGYRGHIKDIDIALLRGAYKIDSVYLNKYDSTTQRQTPFFGAKLIDLSVEWKALFKGSIVGELVFESPLLRFTKDKVEPNQVKKDSSDFRDLLNDFMPLDVNRVEINDGRIEYVDEHSKPRVDIALTNAHLLALNLRNSYDSTSVLPSTVTARANVYEGEMNINGRLNLLARKPTFDVNAEVKGTNLVKLNDFFKAYAKIDVNRGTFGLYAEAAAKEGRFNGYVKPLIKNLKVLGPEDRKDNFLQKIWEGVVGTVAFAFKNQPKNQLATKIPFEGDIKEPDTNVWFMIGTILQNAFIQAIQPSIDYEINLGSVGEKKEEKKGLLERIFGGKDDKDSKNDKKKKD</sequence>
<keyword evidence="1" id="KW-0472">Membrane</keyword>
<gene>
    <name evidence="2" type="ORF">C5O19_01335</name>
</gene>
<protein>
    <recommendedName>
        <fullName evidence="4">DUF748 domain-containing protein</fullName>
    </recommendedName>
</protein>
<organism evidence="2 3">
    <name type="scientific">Siphonobacter curvatus</name>
    <dbReference type="NCBI Taxonomy" id="2094562"/>
    <lineage>
        <taxon>Bacteria</taxon>
        <taxon>Pseudomonadati</taxon>
        <taxon>Bacteroidota</taxon>
        <taxon>Cytophagia</taxon>
        <taxon>Cytophagales</taxon>
        <taxon>Cytophagaceae</taxon>
        <taxon>Siphonobacter</taxon>
    </lineage>
</organism>
<evidence type="ECO:0000256" key="1">
    <source>
        <dbReference type="SAM" id="Phobius"/>
    </source>
</evidence>
<evidence type="ECO:0000313" key="2">
    <source>
        <dbReference type="EMBL" id="PQA58347.1"/>
    </source>
</evidence>
<dbReference type="InterPro" id="IPR008023">
    <property type="entry name" value="DUF748"/>
</dbReference>
<dbReference type="AlphaFoldDB" id="A0A2S7IKW0"/>
<keyword evidence="3" id="KW-1185">Reference proteome</keyword>
<keyword evidence="1" id="KW-1133">Transmembrane helix</keyword>
<evidence type="ECO:0008006" key="4">
    <source>
        <dbReference type="Google" id="ProtNLM"/>
    </source>
</evidence>
<dbReference type="Pfam" id="PF05359">
    <property type="entry name" value="DUF748"/>
    <property type="match status" value="1"/>
</dbReference>
<dbReference type="EMBL" id="PTRA01000001">
    <property type="protein sequence ID" value="PQA58347.1"/>
    <property type="molecule type" value="Genomic_DNA"/>
</dbReference>
<dbReference type="Proteomes" id="UP000239590">
    <property type="component" value="Unassembled WGS sequence"/>
</dbReference>
<comment type="caution">
    <text evidence="2">The sequence shown here is derived from an EMBL/GenBank/DDBJ whole genome shotgun (WGS) entry which is preliminary data.</text>
</comment>
<keyword evidence="1" id="KW-0812">Transmembrane</keyword>